<dbReference type="EMBL" id="BAUP01000140">
    <property type="protein sequence ID" value="GAJ46790.1"/>
    <property type="molecule type" value="Genomic_DNA"/>
</dbReference>
<dbReference type="Proteomes" id="UP000024842">
    <property type="component" value="Unassembled WGS sequence"/>
</dbReference>
<proteinExistence type="predicted"/>
<evidence type="ECO:0000256" key="1">
    <source>
        <dbReference type="SAM" id="MobiDB-lite"/>
    </source>
</evidence>
<accession>A0A023E051</accession>
<protein>
    <recommendedName>
        <fullName evidence="5">Lipoprotein</fullName>
    </recommendedName>
</protein>
<reference evidence="3 4" key="1">
    <citation type="journal article" date="2014" name="FEMS Microbiol. Lett.">
        <title>Draft genome sequences of three Holospora species (Holospora obtusa, Holospora undulata, and Holospora elegans), endonuclear symbiotic bacteria of the ciliate Paramecium caudatum.</title>
        <authorList>
            <person name="Dohra H."/>
            <person name="Tanaka K."/>
            <person name="Suzuki T."/>
            <person name="Fujishima M."/>
            <person name="Suzuki H."/>
        </authorList>
    </citation>
    <scope>NUCLEOTIDE SEQUENCE [LARGE SCALE GENOMIC DNA]</scope>
    <source>
        <strain evidence="3 4">E1</strain>
    </source>
</reference>
<evidence type="ECO:0008006" key="5">
    <source>
        <dbReference type="Google" id="ProtNLM"/>
    </source>
</evidence>
<sequence length="358" mass="40974" precursor="true">MMKKFYLYLSLLSACAYAGNEHYKKSLQEVVSSLFNTPKSDIPLPTFSFDKSLKDEQVLKLKKEAYNTTLKALELKSYIINLSELARNLNTGDLSEFLEEKAKKEFKEELLNTVTKIIDSSETENLDLTDLKKTKMHQIEQESVLKINSNIPNNDLSLYIEQEYLLIVNKFLSYTEEIKGKIDSAYSNSSGHIKKLIENIETLSDTIQNKEQEISERKKNWEKNPSGQNRFGNKNLIPAHKFTPNFDPSKKSTPNIFLFPKNSGKAGNNVLMTQNLSPNNQSKLSIPNNNLFATMKLPSNNPPKVFVPNDNKNKKEPYSDTLIKKADNYPQMNAQDLFPKDMGMVHEEEDVFNPKTKI</sequence>
<evidence type="ECO:0000313" key="4">
    <source>
        <dbReference type="Proteomes" id="UP000024842"/>
    </source>
</evidence>
<feature type="compositionally biased region" description="Polar residues" evidence="1">
    <location>
        <begin position="223"/>
        <end position="232"/>
    </location>
</feature>
<name>A0A023E051_9PROT</name>
<gene>
    <name evidence="3" type="ORF">HE1_01132</name>
</gene>
<feature type="chain" id="PRO_5001514050" description="Lipoprotein" evidence="2">
    <location>
        <begin position="19"/>
        <end position="358"/>
    </location>
</feature>
<organism evidence="3 4">
    <name type="scientific">Holospora elegans E1</name>
    <dbReference type="NCBI Taxonomy" id="1427503"/>
    <lineage>
        <taxon>Bacteria</taxon>
        <taxon>Pseudomonadati</taxon>
        <taxon>Pseudomonadota</taxon>
        <taxon>Alphaproteobacteria</taxon>
        <taxon>Holosporales</taxon>
        <taxon>Holosporaceae</taxon>
        <taxon>Holospora</taxon>
    </lineage>
</organism>
<dbReference type="PROSITE" id="PS51257">
    <property type="entry name" value="PROKAR_LIPOPROTEIN"/>
    <property type="match status" value="1"/>
</dbReference>
<feature type="region of interest" description="Disordered" evidence="1">
    <location>
        <begin position="297"/>
        <end position="317"/>
    </location>
</feature>
<feature type="region of interest" description="Disordered" evidence="1">
    <location>
        <begin position="214"/>
        <end position="237"/>
    </location>
</feature>
<dbReference type="AlphaFoldDB" id="A0A023E051"/>
<comment type="caution">
    <text evidence="3">The sequence shown here is derived from an EMBL/GenBank/DDBJ whole genome shotgun (WGS) entry which is preliminary data.</text>
</comment>
<evidence type="ECO:0000313" key="3">
    <source>
        <dbReference type="EMBL" id="GAJ46790.1"/>
    </source>
</evidence>
<evidence type="ECO:0000256" key="2">
    <source>
        <dbReference type="SAM" id="SignalP"/>
    </source>
</evidence>
<keyword evidence="2" id="KW-0732">Signal</keyword>
<feature type="signal peptide" evidence="2">
    <location>
        <begin position="1"/>
        <end position="18"/>
    </location>
</feature>
<keyword evidence="4" id="KW-1185">Reference proteome</keyword>